<dbReference type="InterPro" id="IPR016130">
    <property type="entry name" value="Tyr_Pase_AS"/>
</dbReference>
<evidence type="ECO:0000256" key="1">
    <source>
        <dbReference type="SAM" id="MobiDB-lite"/>
    </source>
</evidence>
<dbReference type="PANTHER" id="PTHR19134:SF449">
    <property type="entry name" value="TYROSINE-PROTEIN PHOSPHATASE 1"/>
    <property type="match status" value="1"/>
</dbReference>
<dbReference type="Gene3D" id="3.90.190.10">
    <property type="entry name" value="Protein tyrosine phosphatase superfamily"/>
    <property type="match status" value="2"/>
</dbReference>
<dbReference type="SUPFAM" id="SSF52799">
    <property type="entry name" value="(Phosphotyrosine protein) phosphatases II"/>
    <property type="match status" value="2"/>
</dbReference>
<dbReference type="InterPro" id="IPR050348">
    <property type="entry name" value="Protein-Tyr_Phosphatase"/>
</dbReference>
<feature type="domain" description="Tyrosine-protein phosphatase" evidence="2">
    <location>
        <begin position="1"/>
        <end position="78"/>
    </location>
</feature>
<dbReference type="InterPro" id="IPR000242">
    <property type="entry name" value="PTP_cat"/>
</dbReference>
<dbReference type="SMART" id="SM00194">
    <property type="entry name" value="PTPc"/>
    <property type="match status" value="1"/>
</dbReference>
<keyword evidence="5" id="KW-1185">Reference proteome</keyword>
<sequence>MNKIHSFDKFSDGPLIVHCSAGIGRTGTFIALDILQQVALKEPTLDVYGCVQRLRQERMLMVQTELQYIFLHDALVDFIKCGNRSIDCFDFQRKFDLICESKPNKEVMSHVEEELKILNSLKNLDNDDDPEREGLRPENINKNRNTDIIPDNLHGLYICRGKEGNYINAVTVDSFKAHNSYVVTQMPLLHTISDFWQLVVEQECQTIVMLNDMDTEDERCVKYWPEELNTKEQYGRVQVELVSVKLKISLF</sequence>
<organism evidence="4 5">
    <name type="scientific">Paralvinella palmiformis</name>
    <dbReference type="NCBI Taxonomy" id="53620"/>
    <lineage>
        <taxon>Eukaryota</taxon>
        <taxon>Metazoa</taxon>
        <taxon>Spiralia</taxon>
        <taxon>Lophotrochozoa</taxon>
        <taxon>Annelida</taxon>
        <taxon>Polychaeta</taxon>
        <taxon>Sedentaria</taxon>
        <taxon>Canalipalpata</taxon>
        <taxon>Terebellida</taxon>
        <taxon>Terebelliformia</taxon>
        <taxon>Alvinellidae</taxon>
        <taxon>Paralvinella</taxon>
    </lineage>
</organism>
<dbReference type="PROSITE" id="PS00383">
    <property type="entry name" value="TYR_PHOSPHATASE_1"/>
    <property type="match status" value="1"/>
</dbReference>
<name>A0AAD9MQT0_9ANNE</name>
<feature type="domain" description="Tyrosine specific protein phosphatases" evidence="3">
    <location>
        <begin position="1"/>
        <end position="69"/>
    </location>
</feature>
<evidence type="ECO:0008006" key="6">
    <source>
        <dbReference type="Google" id="ProtNLM"/>
    </source>
</evidence>
<dbReference type="InterPro" id="IPR029021">
    <property type="entry name" value="Prot-tyrosine_phosphatase-like"/>
</dbReference>
<protein>
    <recommendedName>
        <fullName evidence="6">Protein tyrosine phosphatase</fullName>
    </recommendedName>
</protein>
<dbReference type="PRINTS" id="PR00700">
    <property type="entry name" value="PRTYPHPHTASE"/>
</dbReference>
<dbReference type="PROSITE" id="PS50056">
    <property type="entry name" value="TYR_PHOSPHATASE_2"/>
    <property type="match status" value="1"/>
</dbReference>
<accession>A0AAD9MQT0</accession>
<dbReference type="Proteomes" id="UP001208570">
    <property type="component" value="Unassembled WGS sequence"/>
</dbReference>
<proteinExistence type="predicted"/>
<dbReference type="SMART" id="SM00404">
    <property type="entry name" value="PTPc_motif"/>
    <property type="match status" value="1"/>
</dbReference>
<comment type="caution">
    <text evidence="4">The sequence shown here is derived from an EMBL/GenBank/DDBJ whole genome shotgun (WGS) entry which is preliminary data.</text>
</comment>
<feature type="domain" description="Tyrosine-protein phosphatase" evidence="2">
    <location>
        <begin position="111"/>
        <end position="251"/>
    </location>
</feature>
<evidence type="ECO:0000259" key="2">
    <source>
        <dbReference type="PROSITE" id="PS50055"/>
    </source>
</evidence>
<evidence type="ECO:0000313" key="4">
    <source>
        <dbReference type="EMBL" id="KAK2139539.1"/>
    </source>
</evidence>
<dbReference type="Pfam" id="PF00102">
    <property type="entry name" value="Y_phosphatase"/>
    <property type="match status" value="2"/>
</dbReference>
<gene>
    <name evidence="4" type="ORF">LSH36_1729g00027</name>
</gene>
<dbReference type="GO" id="GO:0004725">
    <property type="term" value="F:protein tyrosine phosphatase activity"/>
    <property type="evidence" value="ECO:0007669"/>
    <property type="project" value="InterPro"/>
</dbReference>
<evidence type="ECO:0000259" key="3">
    <source>
        <dbReference type="PROSITE" id="PS50056"/>
    </source>
</evidence>
<evidence type="ECO:0000313" key="5">
    <source>
        <dbReference type="Proteomes" id="UP001208570"/>
    </source>
</evidence>
<feature type="region of interest" description="Disordered" evidence="1">
    <location>
        <begin position="123"/>
        <end position="143"/>
    </location>
</feature>
<reference evidence="4" key="1">
    <citation type="journal article" date="2023" name="Mol. Biol. Evol.">
        <title>Third-Generation Sequencing Reveals the Adaptive Role of the Epigenome in Three Deep-Sea Polychaetes.</title>
        <authorList>
            <person name="Perez M."/>
            <person name="Aroh O."/>
            <person name="Sun Y."/>
            <person name="Lan Y."/>
            <person name="Juniper S.K."/>
            <person name="Young C.R."/>
            <person name="Angers B."/>
            <person name="Qian P.Y."/>
        </authorList>
    </citation>
    <scope>NUCLEOTIDE SEQUENCE</scope>
    <source>
        <strain evidence="4">P08H-3</strain>
    </source>
</reference>
<dbReference type="AlphaFoldDB" id="A0AAD9MQT0"/>
<dbReference type="InterPro" id="IPR003595">
    <property type="entry name" value="Tyr_Pase_cat"/>
</dbReference>
<dbReference type="PROSITE" id="PS50055">
    <property type="entry name" value="TYR_PHOSPHATASE_PTP"/>
    <property type="match status" value="2"/>
</dbReference>
<dbReference type="EMBL" id="JAODUP010001728">
    <property type="protein sequence ID" value="KAK2139539.1"/>
    <property type="molecule type" value="Genomic_DNA"/>
</dbReference>
<feature type="compositionally biased region" description="Basic and acidic residues" evidence="1">
    <location>
        <begin position="132"/>
        <end position="143"/>
    </location>
</feature>
<dbReference type="InterPro" id="IPR000387">
    <property type="entry name" value="Tyr_Pase_dom"/>
</dbReference>
<dbReference type="PANTHER" id="PTHR19134">
    <property type="entry name" value="RECEPTOR-TYPE TYROSINE-PROTEIN PHOSPHATASE"/>
    <property type="match status" value="1"/>
</dbReference>